<comment type="caution">
    <text evidence="1">The sequence shown here is derived from an EMBL/GenBank/DDBJ whole genome shotgun (WGS) entry which is preliminary data.</text>
</comment>
<accession>A0A5B1B972</accession>
<dbReference type="AlphaFoldDB" id="A0A5B1B972"/>
<proteinExistence type="predicted"/>
<dbReference type="RefSeq" id="WP_149656502.1">
    <property type="nucleotide sequence ID" value="NZ_VTZN01000324.1"/>
</dbReference>
<sequence>MGTAPAESGGLRQNGAKAAATNVPYYLGNTDESATLSGEGHCFIDTGDHNSAMSKGDFFALPNPA</sequence>
<name>A0A5B1B972_MYCSI</name>
<dbReference type="EMBL" id="VTZN01000324">
    <property type="protein sequence ID" value="KAA1243814.1"/>
    <property type="molecule type" value="Genomic_DNA"/>
</dbReference>
<gene>
    <name evidence="1" type="ORF">F0Q45_25365</name>
</gene>
<keyword evidence="2" id="KW-1185">Reference proteome</keyword>
<organism evidence="1 2">
    <name type="scientific">Mycobacterium simiae</name>
    <name type="common">Mycobacterium habana</name>
    <dbReference type="NCBI Taxonomy" id="1784"/>
    <lineage>
        <taxon>Bacteria</taxon>
        <taxon>Bacillati</taxon>
        <taxon>Actinomycetota</taxon>
        <taxon>Actinomycetes</taxon>
        <taxon>Mycobacteriales</taxon>
        <taxon>Mycobacteriaceae</taxon>
        <taxon>Mycobacterium</taxon>
        <taxon>Mycobacterium simiae complex</taxon>
    </lineage>
</organism>
<evidence type="ECO:0000313" key="1">
    <source>
        <dbReference type="EMBL" id="KAA1243814.1"/>
    </source>
</evidence>
<dbReference type="Proteomes" id="UP000324701">
    <property type="component" value="Unassembled WGS sequence"/>
</dbReference>
<protein>
    <submittedName>
        <fullName evidence="1">Uncharacterized protein</fullName>
    </submittedName>
</protein>
<reference evidence="1 2" key="1">
    <citation type="submission" date="2019-09" db="EMBL/GenBank/DDBJ databases">
        <title>Report of infection by Mycobacterium simiae a patient suffering from pulmonary tuberculosis.</title>
        <authorList>
            <person name="Mohanty P.S."/>
            <person name="Bansal A.K."/>
            <person name="Singh H."/>
            <person name="Sharma S."/>
            <person name="Patil S.A."/>
            <person name="Upadhaya P."/>
            <person name="Singh P.K."/>
            <person name="Kumar D."/>
            <person name="Kumar S."/>
            <person name="Singh R.K."/>
            <person name="Chaudhary B."/>
        </authorList>
    </citation>
    <scope>NUCLEOTIDE SEQUENCE [LARGE SCALE GENOMIC DNA]</scope>
    <source>
        <strain evidence="1 2">JAL-560-SIM</strain>
    </source>
</reference>
<evidence type="ECO:0000313" key="2">
    <source>
        <dbReference type="Proteomes" id="UP000324701"/>
    </source>
</evidence>